<dbReference type="InterPro" id="IPR029044">
    <property type="entry name" value="Nucleotide-diphossugar_trans"/>
</dbReference>
<sequence>MTAARDPFRRTVASTLADLNSLFGIDPAPSPLATPEAAAKVRVFVSLTTIPPRIGGLGRCLDSLLAQSHPPERIFVNVPRDYRRFGRLDAVPAWLGDRDERIEVVRCEHDHGPATKFLGALDRVPRTPDALMVVVDDDVAYRDYMVSTFARAHAADPHRAHSFFTFRYRGVTVGQGVDGIALPAAALDGIADFWARIANDEDAFLVDDLWLSYYLQRAGRPVISLARQRPDREPVYTIYNDAGSLLGLTGANRRWKAMAGARRALRAAFGA</sequence>
<gene>
    <name evidence="1" type="ORF">GN330_12260</name>
</gene>
<evidence type="ECO:0008006" key="3">
    <source>
        <dbReference type="Google" id="ProtNLM"/>
    </source>
</evidence>
<evidence type="ECO:0000313" key="1">
    <source>
        <dbReference type="EMBL" id="MVA98015.1"/>
    </source>
</evidence>
<organism evidence="1 2">
    <name type="scientific">Nitratireductor arenosus</name>
    <dbReference type="NCBI Taxonomy" id="2682096"/>
    <lineage>
        <taxon>Bacteria</taxon>
        <taxon>Pseudomonadati</taxon>
        <taxon>Pseudomonadota</taxon>
        <taxon>Alphaproteobacteria</taxon>
        <taxon>Hyphomicrobiales</taxon>
        <taxon>Phyllobacteriaceae</taxon>
        <taxon>Nitratireductor</taxon>
    </lineage>
</organism>
<comment type="caution">
    <text evidence="1">The sequence shown here is derived from an EMBL/GenBank/DDBJ whole genome shotgun (WGS) entry which is preliminary data.</text>
</comment>
<accession>A0A844QFF4</accession>
<dbReference type="EMBL" id="WPHG01000003">
    <property type="protein sequence ID" value="MVA98015.1"/>
    <property type="molecule type" value="Genomic_DNA"/>
</dbReference>
<name>A0A844QFF4_9HYPH</name>
<dbReference type="Proteomes" id="UP000463224">
    <property type="component" value="Unassembled WGS sequence"/>
</dbReference>
<proteinExistence type="predicted"/>
<keyword evidence="2" id="KW-1185">Reference proteome</keyword>
<reference evidence="1 2" key="1">
    <citation type="submission" date="2019-12" db="EMBL/GenBank/DDBJ databases">
        <title>Nitratireductor arenosus sp. nov., Isolated from sea sand, Jeju island, South Korea.</title>
        <authorList>
            <person name="Kim W."/>
        </authorList>
    </citation>
    <scope>NUCLEOTIDE SEQUENCE [LARGE SCALE GENOMIC DNA]</scope>
    <source>
        <strain evidence="1 2">CAU 1489</strain>
    </source>
</reference>
<protein>
    <recommendedName>
        <fullName evidence="3">Glycosyltransferase</fullName>
    </recommendedName>
</protein>
<dbReference type="AlphaFoldDB" id="A0A844QFF4"/>
<dbReference type="RefSeq" id="WP_156713004.1">
    <property type="nucleotide sequence ID" value="NZ_WPHG01000003.1"/>
</dbReference>
<dbReference type="SUPFAM" id="SSF53448">
    <property type="entry name" value="Nucleotide-diphospho-sugar transferases"/>
    <property type="match status" value="1"/>
</dbReference>
<evidence type="ECO:0000313" key="2">
    <source>
        <dbReference type="Proteomes" id="UP000463224"/>
    </source>
</evidence>